<organism evidence="2 3">
    <name type="scientific">Mucuna pruriens</name>
    <name type="common">Velvet bean</name>
    <name type="synonym">Dolichos pruriens</name>
    <dbReference type="NCBI Taxonomy" id="157652"/>
    <lineage>
        <taxon>Eukaryota</taxon>
        <taxon>Viridiplantae</taxon>
        <taxon>Streptophyta</taxon>
        <taxon>Embryophyta</taxon>
        <taxon>Tracheophyta</taxon>
        <taxon>Spermatophyta</taxon>
        <taxon>Magnoliopsida</taxon>
        <taxon>eudicotyledons</taxon>
        <taxon>Gunneridae</taxon>
        <taxon>Pentapetalae</taxon>
        <taxon>rosids</taxon>
        <taxon>fabids</taxon>
        <taxon>Fabales</taxon>
        <taxon>Fabaceae</taxon>
        <taxon>Papilionoideae</taxon>
        <taxon>50 kb inversion clade</taxon>
        <taxon>NPAAA clade</taxon>
        <taxon>indigoferoid/millettioid clade</taxon>
        <taxon>Phaseoleae</taxon>
        <taxon>Mucuna</taxon>
    </lineage>
</organism>
<name>A0A371IAZ4_MUCPR</name>
<evidence type="ECO:0000259" key="1">
    <source>
        <dbReference type="Pfam" id="PF24924"/>
    </source>
</evidence>
<dbReference type="Proteomes" id="UP000257109">
    <property type="component" value="Unassembled WGS sequence"/>
</dbReference>
<feature type="domain" description="DUF7745" evidence="1">
    <location>
        <begin position="26"/>
        <end position="127"/>
    </location>
</feature>
<dbReference type="PANTHER" id="PTHR48154:SF1">
    <property type="entry name" value="PROTEIN, PUTATIVE-RELATED"/>
    <property type="match status" value="1"/>
</dbReference>
<sequence length="230" mass="26459">MEGNTCHCVQKLRPVPTGTPNIQSLQHWGRQLKGQWRRTFERKYGNLLGLVNIEVQPAALSALTQYYDPSLGCFTFHGFQLAPTLEEYERLIGIPYDKSPPYLFRGHYPSWALVARLLKRTRCPIEDHYWSCVKPLTKAEWTARLDEATKRSIRWYPQWNEREDVIIRCGGFPNIPLIDTQGAINYIPELTLRQAGYPTVLPPSEEAVAPFILHGLGIQEGEYLKKIHQA</sequence>
<dbReference type="AlphaFoldDB" id="A0A371IAZ4"/>
<proteinExistence type="predicted"/>
<accession>A0A371IAZ4</accession>
<dbReference type="Pfam" id="PF24924">
    <property type="entry name" value="DUF7745"/>
    <property type="match status" value="2"/>
</dbReference>
<dbReference type="PANTHER" id="PTHR48154">
    <property type="entry name" value="PROTEIN, PUTATIVE-RELATED"/>
    <property type="match status" value="1"/>
</dbReference>
<reference evidence="2" key="1">
    <citation type="submission" date="2018-05" db="EMBL/GenBank/DDBJ databases">
        <title>Draft genome of Mucuna pruriens seed.</title>
        <authorList>
            <person name="Nnadi N.E."/>
            <person name="Vos R."/>
            <person name="Hasami M.H."/>
            <person name="Devisetty U.K."/>
            <person name="Aguiy J.C."/>
        </authorList>
    </citation>
    <scope>NUCLEOTIDE SEQUENCE [LARGE SCALE GENOMIC DNA]</scope>
    <source>
        <strain evidence="2">JCA_2017</strain>
    </source>
</reference>
<evidence type="ECO:0000313" key="2">
    <source>
        <dbReference type="EMBL" id="RDY12211.1"/>
    </source>
</evidence>
<comment type="caution">
    <text evidence="2">The sequence shown here is derived from an EMBL/GenBank/DDBJ whole genome shotgun (WGS) entry which is preliminary data.</text>
</comment>
<protein>
    <recommendedName>
        <fullName evidence="1">DUF7745 domain-containing protein</fullName>
    </recommendedName>
</protein>
<feature type="non-terminal residue" evidence="2">
    <location>
        <position position="1"/>
    </location>
</feature>
<dbReference type="EMBL" id="QJKJ01000510">
    <property type="protein sequence ID" value="RDY12211.1"/>
    <property type="molecule type" value="Genomic_DNA"/>
</dbReference>
<evidence type="ECO:0000313" key="3">
    <source>
        <dbReference type="Proteomes" id="UP000257109"/>
    </source>
</evidence>
<keyword evidence="3" id="KW-1185">Reference proteome</keyword>
<feature type="domain" description="DUF7745" evidence="1">
    <location>
        <begin position="133"/>
        <end position="230"/>
    </location>
</feature>
<dbReference type="InterPro" id="IPR056647">
    <property type="entry name" value="DUF7745"/>
</dbReference>
<dbReference type="OrthoDB" id="979227at2759"/>
<gene>
    <name evidence="2" type="ORF">CR513_03014</name>
</gene>